<keyword evidence="1" id="KW-0175">Coiled coil</keyword>
<comment type="caution">
    <text evidence="3">The sequence shown here is derived from an EMBL/GenBank/DDBJ whole genome shotgun (WGS) entry which is preliminary data.</text>
</comment>
<accession>A0A5N5W429</accession>
<feature type="region of interest" description="Disordered" evidence="2">
    <location>
        <begin position="63"/>
        <end position="84"/>
    </location>
</feature>
<dbReference type="OrthoDB" id="4338869at2"/>
<proteinExistence type="predicted"/>
<protein>
    <submittedName>
        <fullName evidence="3">Uncharacterized protein</fullName>
    </submittedName>
</protein>
<evidence type="ECO:0000313" key="4">
    <source>
        <dbReference type="Proteomes" id="UP000327000"/>
    </source>
</evidence>
<evidence type="ECO:0000313" key="3">
    <source>
        <dbReference type="EMBL" id="KAB7839466.1"/>
    </source>
</evidence>
<organism evidence="3 4">
    <name type="scientific">Streptomyces mobaraensis</name>
    <name type="common">Streptoverticillium mobaraense</name>
    <dbReference type="NCBI Taxonomy" id="35621"/>
    <lineage>
        <taxon>Bacteria</taxon>
        <taxon>Bacillati</taxon>
        <taxon>Actinomycetota</taxon>
        <taxon>Actinomycetes</taxon>
        <taxon>Kitasatosporales</taxon>
        <taxon>Streptomycetaceae</taxon>
        <taxon>Streptomyces</taxon>
    </lineage>
</organism>
<dbReference type="EMBL" id="VOKX01000070">
    <property type="protein sequence ID" value="KAB7839466.1"/>
    <property type="molecule type" value="Genomic_DNA"/>
</dbReference>
<dbReference type="Proteomes" id="UP000327000">
    <property type="component" value="Unassembled WGS sequence"/>
</dbReference>
<evidence type="ECO:0000256" key="2">
    <source>
        <dbReference type="SAM" id="MobiDB-lite"/>
    </source>
</evidence>
<keyword evidence="4" id="KW-1185">Reference proteome</keyword>
<evidence type="ECO:0000256" key="1">
    <source>
        <dbReference type="SAM" id="Coils"/>
    </source>
</evidence>
<dbReference type="AlphaFoldDB" id="A0A5N5W429"/>
<dbReference type="RefSeq" id="WP_152264579.1">
    <property type="nucleotide sequence ID" value="NZ_VOKX01000070.1"/>
</dbReference>
<feature type="coiled-coil region" evidence="1">
    <location>
        <begin position="147"/>
        <end position="195"/>
    </location>
</feature>
<name>A0A5N5W429_STRMB</name>
<gene>
    <name evidence="3" type="ORF">FRZ00_21215</name>
</gene>
<sequence length="287" mass="31879">MDRIYMNRIDGQRRIHIEIHDNEVSDLIDDLIGNLKIDPEPFAATHAFLSILRTAEETLSPVVAEGRRHRAGQATGGPDPTTGDDPIPLRWGHGDVLHGDDDTTIVCLSGPNQQSYWLELEPERVQALRDDLLPPAAEPHVHPAAEVEQLRKRVQDAEEAVTAAAHLTRLIGKRSEKAERSARKQRSRAEIAETELHVLRSGLRASGADPTQIQNLWAQIRLRNRQWREEKQRAERAGETLNAVRTELAALNSETAGLNPYAVAGRRDAVARVHAALDAHTNQGDTT</sequence>
<feature type="coiled-coil region" evidence="1">
    <location>
        <begin position="224"/>
        <end position="254"/>
    </location>
</feature>
<reference evidence="3 4" key="1">
    <citation type="journal article" date="2019" name="Microb. Cell Fact.">
        <title>Exploring novel herbicidin analogues by transcriptional regulator overexpression and MS/MS molecular networking.</title>
        <authorList>
            <person name="Shi Y."/>
            <person name="Gu R."/>
            <person name="Li Y."/>
            <person name="Wang X."/>
            <person name="Ren W."/>
            <person name="Li X."/>
            <person name="Wang L."/>
            <person name="Xie Y."/>
            <person name="Hong B."/>
        </authorList>
    </citation>
    <scope>NUCLEOTIDE SEQUENCE [LARGE SCALE GENOMIC DNA]</scope>
    <source>
        <strain evidence="3 4">US-43</strain>
    </source>
</reference>